<keyword evidence="12" id="KW-0804">Transcription</keyword>
<keyword evidence="10" id="KW-0460">Magnesium</keyword>
<keyword evidence="7" id="KW-0479">Metal-binding</keyword>
<keyword evidence="3" id="KW-0639">Primosome</keyword>
<dbReference type="InterPro" id="IPR030846">
    <property type="entry name" value="DnaG_bac"/>
</dbReference>
<dbReference type="InterPro" id="IPR036977">
    <property type="entry name" value="DNA_primase_Znf_CHC2"/>
</dbReference>
<evidence type="ECO:0000256" key="1">
    <source>
        <dbReference type="ARBA" id="ARBA00001947"/>
    </source>
</evidence>
<evidence type="ECO:0000256" key="2">
    <source>
        <dbReference type="ARBA" id="ARBA00022478"/>
    </source>
</evidence>
<dbReference type="PANTHER" id="PTHR30313">
    <property type="entry name" value="DNA PRIMASE"/>
    <property type="match status" value="1"/>
</dbReference>
<dbReference type="SUPFAM" id="SSF57783">
    <property type="entry name" value="Zinc beta-ribbon"/>
    <property type="match status" value="1"/>
</dbReference>
<evidence type="ECO:0000256" key="6">
    <source>
        <dbReference type="ARBA" id="ARBA00022705"/>
    </source>
</evidence>
<dbReference type="Proteomes" id="UP000316360">
    <property type="component" value="Unassembled WGS sequence"/>
</dbReference>
<evidence type="ECO:0000256" key="5">
    <source>
        <dbReference type="ARBA" id="ARBA00022695"/>
    </source>
</evidence>
<dbReference type="Pfam" id="PF10410">
    <property type="entry name" value="DnaB_bind"/>
    <property type="match status" value="1"/>
</dbReference>
<evidence type="ECO:0000256" key="11">
    <source>
        <dbReference type="ARBA" id="ARBA00023125"/>
    </source>
</evidence>
<keyword evidence="11" id="KW-0238">DNA-binding</keyword>
<protein>
    <submittedName>
        <fullName evidence="14">DNA primase</fullName>
    </submittedName>
</protein>
<dbReference type="InterPro" id="IPR050219">
    <property type="entry name" value="DnaG_primase"/>
</dbReference>
<dbReference type="GO" id="GO:0006269">
    <property type="term" value="P:DNA replication, synthesis of primer"/>
    <property type="evidence" value="ECO:0007669"/>
    <property type="project" value="UniProtKB-KW"/>
</dbReference>
<evidence type="ECO:0000256" key="7">
    <source>
        <dbReference type="ARBA" id="ARBA00022723"/>
    </source>
</evidence>
<keyword evidence="8" id="KW-0863">Zinc-finger</keyword>
<dbReference type="Pfam" id="PF01807">
    <property type="entry name" value="Zn_ribbon_DnaG"/>
    <property type="match status" value="1"/>
</dbReference>
<dbReference type="NCBIfam" id="TIGR01391">
    <property type="entry name" value="dnaG"/>
    <property type="match status" value="1"/>
</dbReference>
<dbReference type="FunFam" id="3.90.580.10:FF:000001">
    <property type="entry name" value="DNA primase"/>
    <property type="match status" value="1"/>
</dbReference>
<dbReference type="GO" id="GO:0005737">
    <property type="term" value="C:cytoplasm"/>
    <property type="evidence" value="ECO:0007669"/>
    <property type="project" value="TreeGrafter"/>
</dbReference>
<dbReference type="CDD" id="cd03364">
    <property type="entry name" value="TOPRIM_DnaG_primases"/>
    <property type="match status" value="1"/>
</dbReference>
<dbReference type="PROSITE" id="PS50880">
    <property type="entry name" value="TOPRIM"/>
    <property type="match status" value="1"/>
</dbReference>
<keyword evidence="4" id="KW-0808">Transferase</keyword>
<dbReference type="GO" id="GO:0003677">
    <property type="term" value="F:DNA binding"/>
    <property type="evidence" value="ECO:0007669"/>
    <property type="project" value="UniProtKB-KW"/>
</dbReference>
<dbReference type="InterPro" id="IPR002694">
    <property type="entry name" value="Znf_CHC2"/>
</dbReference>
<evidence type="ECO:0000313" key="15">
    <source>
        <dbReference type="Proteomes" id="UP000316360"/>
    </source>
</evidence>
<evidence type="ECO:0000256" key="10">
    <source>
        <dbReference type="ARBA" id="ARBA00022842"/>
    </source>
</evidence>
<dbReference type="GO" id="GO:0008270">
    <property type="term" value="F:zinc ion binding"/>
    <property type="evidence" value="ECO:0007669"/>
    <property type="project" value="UniProtKB-KW"/>
</dbReference>
<dbReference type="AlphaFoldDB" id="A0A523RYZ1"/>
<dbReference type="InterPro" id="IPR006295">
    <property type="entry name" value="DNA_primase_DnaG"/>
</dbReference>
<keyword evidence="5" id="KW-0548">Nucleotidyltransferase</keyword>
<dbReference type="InterPro" id="IPR037068">
    <property type="entry name" value="DNA_primase_core_N_sf"/>
</dbReference>
<dbReference type="EMBL" id="SOKJ01000190">
    <property type="protein sequence ID" value="TET10988.1"/>
    <property type="molecule type" value="Genomic_DNA"/>
</dbReference>
<evidence type="ECO:0000256" key="9">
    <source>
        <dbReference type="ARBA" id="ARBA00022833"/>
    </source>
</evidence>
<evidence type="ECO:0000256" key="12">
    <source>
        <dbReference type="ARBA" id="ARBA00023163"/>
    </source>
</evidence>
<keyword evidence="6" id="KW-0235">DNA replication</keyword>
<proteinExistence type="inferred from homology"/>
<dbReference type="InterPro" id="IPR013264">
    <property type="entry name" value="DNAG_N"/>
</dbReference>
<evidence type="ECO:0000256" key="3">
    <source>
        <dbReference type="ARBA" id="ARBA00022515"/>
    </source>
</evidence>
<name>A0A523RYZ1_UNCAE</name>
<dbReference type="GO" id="GO:0000428">
    <property type="term" value="C:DNA-directed RNA polymerase complex"/>
    <property type="evidence" value="ECO:0007669"/>
    <property type="project" value="UniProtKB-KW"/>
</dbReference>
<feature type="domain" description="Toprim" evidence="13">
    <location>
        <begin position="260"/>
        <end position="341"/>
    </location>
</feature>
<dbReference type="FunFam" id="3.40.1360.10:FF:000002">
    <property type="entry name" value="DNA primase"/>
    <property type="match status" value="1"/>
</dbReference>
<dbReference type="Pfam" id="PF08275">
    <property type="entry name" value="DNAG_N"/>
    <property type="match status" value="1"/>
</dbReference>
<dbReference type="PANTHER" id="PTHR30313:SF2">
    <property type="entry name" value="DNA PRIMASE"/>
    <property type="match status" value="1"/>
</dbReference>
<dbReference type="InterPro" id="IPR019475">
    <property type="entry name" value="DNA_primase_DnaB-bd"/>
</dbReference>
<evidence type="ECO:0000256" key="4">
    <source>
        <dbReference type="ARBA" id="ARBA00022679"/>
    </source>
</evidence>
<evidence type="ECO:0000256" key="8">
    <source>
        <dbReference type="ARBA" id="ARBA00022771"/>
    </source>
</evidence>
<accession>A0A523RYZ1</accession>
<comment type="caution">
    <text evidence="14">The sequence shown here is derived from an EMBL/GenBank/DDBJ whole genome shotgun (WGS) entry which is preliminary data.</text>
</comment>
<dbReference type="InterPro" id="IPR034151">
    <property type="entry name" value="TOPRIM_DnaG_bac"/>
</dbReference>
<dbReference type="HAMAP" id="MF_00974">
    <property type="entry name" value="DNA_primase_DnaG"/>
    <property type="match status" value="1"/>
</dbReference>
<dbReference type="Gene3D" id="3.90.980.10">
    <property type="entry name" value="DNA primase, catalytic core, N-terminal domain"/>
    <property type="match status" value="1"/>
</dbReference>
<sequence>MAIPDYLIDQIRQSNNIVEVISGYLPLKKIGSNFKALCPFHQEKTPSFIVSPQKEIFHCFGCGEGGNVFNFLMKNEKISFIEAVERLAERAGISLPKDRASREEFSRVSQERKSLFEINCHAADFFHRCLKSSISAQKAREYLNKRGLKEEIIDKFGLGYAPGSGRGLLEAAVNKGYSKELLEKAGLITFSEKRNDYRDQLFDRIIFPISDVQSRIIAFGGRVLGERLPKYLNSPETAVFYKGKILYALNLAKESIQKKNQIIILEGYTDVLTCHQFGVENSVATLGTALTRDHVSIISRYAEEVVIVYDADTAGVKAALRGLDLLIGSGLKVKVVALPQGTDPDDFLRSQGAEKFQREISQSLSLVDYRIKLVSQTTDLNTSEGKVAVVEEVLPTIARIKNLIEQKEEVKKLSRLISVDEETLLLELGRINRKTYQWQEPSYREELAKDYRDPTSQQGILKAEKGLVQVMLN</sequence>
<reference evidence="14 15" key="1">
    <citation type="submission" date="2019-03" db="EMBL/GenBank/DDBJ databases">
        <title>Metabolic potential of uncultured bacteria and archaea associated with petroleum seepage in deep-sea sediments.</title>
        <authorList>
            <person name="Dong X."/>
            <person name="Hubert C."/>
        </authorList>
    </citation>
    <scope>NUCLEOTIDE SEQUENCE [LARGE SCALE GENOMIC DNA]</scope>
    <source>
        <strain evidence="14">E44_bin7</strain>
    </source>
</reference>
<feature type="non-terminal residue" evidence="14">
    <location>
        <position position="473"/>
    </location>
</feature>
<keyword evidence="2" id="KW-0240">DNA-directed RNA polymerase</keyword>
<dbReference type="SUPFAM" id="SSF56731">
    <property type="entry name" value="DNA primase core"/>
    <property type="match status" value="1"/>
</dbReference>
<dbReference type="SMART" id="SM00493">
    <property type="entry name" value="TOPRIM"/>
    <property type="match status" value="1"/>
</dbReference>
<gene>
    <name evidence="14" type="ORF">E3J84_03405</name>
</gene>
<dbReference type="GO" id="GO:0003899">
    <property type="term" value="F:DNA-directed RNA polymerase activity"/>
    <property type="evidence" value="ECO:0007669"/>
    <property type="project" value="InterPro"/>
</dbReference>
<comment type="cofactor">
    <cofactor evidence="1">
        <name>Zn(2+)</name>
        <dbReference type="ChEBI" id="CHEBI:29105"/>
    </cofactor>
</comment>
<organism evidence="14 15">
    <name type="scientific">Aerophobetes bacterium</name>
    <dbReference type="NCBI Taxonomy" id="2030807"/>
    <lineage>
        <taxon>Bacteria</taxon>
        <taxon>Candidatus Aerophobota</taxon>
    </lineage>
</organism>
<dbReference type="Gene3D" id="3.90.580.10">
    <property type="entry name" value="Zinc finger, CHC2-type domain"/>
    <property type="match status" value="1"/>
</dbReference>
<dbReference type="Gene3D" id="3.40.1360.10">
    <property type="match status" value="1"/>
</dbReference>
<dbReference type="GO" id="GO:1990077">
    <property type="term" value="C:primosome complex"/>
    <property type="evidence" value="ECO:0007669"/>
    <property type="project" value="UniProtKB-KW"/>
</dbReference>
<evidence type="ECO:0000259" key="13">
    <source>
        <dbReference type="PROSITE" id="PS50880"/>
    </source>
</evidence>
<evidence type="ECO:0000313" key="14">
    <source>
        <dbReference type="EMBL" id="TET10988.1"/>
    </source>
</evidence>
<keyword evidence="9" id="KW-0862">Zinc</keyword>
<dbReference type="SMART" id="SM00400">
    <property type="entry name" value="ZnF_CHCC"/>
    <property type="match status" value="1"/>
</dbReference>
<dbReference type="InterPro" id="IPR006171">
    <property type="entry name" value="TOPRIM_dom"/>
</dbReference>
<dbReference type="Pfam" id="PF13155">
    <property type="entry name" value="Toprim_2"/>
    <property type="match status" value="1"/>
</dbReference>